<keyword evidence="3" id="KW-1185">Reference proteome</keyword>
<evidence type="ECO:0000256" key="1">
    <source>
        <dbReference type="SAM" id="MobiDB-lite"/>
    </source>
</evidence>
<accession>A0A1B9GX11</accession>
<dbReference type="OrthoDB" id="2576607at2759"/>
<reference evidence="2 3" key="1">
    <citation type="submission" date="2013-07" db="EMBL/GenBank/DDBJ databases">
        <title>The Genome Sequence of Cryptococcus heveanensis BCC8398.</title>
        <authorList>
            <consortium name="The Broad Institute Genome Sequencing Platform"/>
            <person name="Cuomo C."/>
            <person name="Litvintseva A."/>
            <person name="Chen Y."/>
            <person name="Heitman J."/>
            <person name="Sun S."/>
            <person name="Springer D."/>
            <person name="Dromer F."/>
            <person name="Young S.K."/>
            <person name="Zeng Q."/>
            <person name="Gargeya S."/>
            <person name="Fitzgerald M."/>
            <person name="Abouelleil A."/>
            <person name="Alvarado L."/>
            <person name="Berlin A.M."/>
            <person name="Chapman S.B."/>
            <person name="Dewar J."/>
            <person name="Goldberg J."/>
            <person name="Griggs A."/>
            <person name="Gujja S."/>
            <person name="Hansen M."/>
            <person name="Howarth C."/>
            <person name="Imamovic A."/>
            <person name="Larimer J."/>
            <person name="McCowan C."/>
            <person name="Murphy C."/>
            <person name="Pearson M."/>
            <person name="Priest M."/>
            <person name="Roberts A."/>
            <person name="Saif S."/>
            <person name="Shea T."/>
            <person name="Sykes S."/>
            <person name="Wortman J."/>
            <person name="Nusbaum C."/>
            <person name="Birren B."/>
        </authorList>
    </citation>
    <scope>NUCLEOTIDE SEQUENCE [LARGE SCALE GENOMIC DNA]</scope>
    <source>
        <strain evidence="2 3">BCC8398</strain>
    </source>
</reference>
<sequence length="503" mass="55935">MEWEGSSLETIDENPVRSPPKLTLTPQAHSLKIKAKKVVLKRKTPQPTHSVEYNDVFSADLRDPGEIGGEDTMNKRSRSSSDEEASQEQWRVGKMPGHQGSHFRSPKKVRSRTSSPAEGEGVTGKKRTFSQVGRSFRPIPALTCLWWGICKRQSITSSAERVLKKPFRPPTRVGPKLVHTNGERKQCSSAQGSPAISHEAPASSSSPSQTVPSEPDTSLNPDFDAIFTDSPSSAGSRKSRSFHSQSQSRASKPFKVPSRQDRSFAPSPNTKSGQARSETSSEQARIVILQNEILEAKKALKVVTDSDEEQIKELIYTWRNAGREIVERLFRDIPKPDRPITSSTSAGSDSQFIAGFSQSKSISYWSSPDDDLRTPMLTPEQAEYLKNAPRNADGEPVDEDGNLLIPDSGDEARFWEELGDERRFGDEKYQGGWSRQEESRLSGLTYAGWMGITETETGTEATAAAPDQWNYAALMRMMNVDPDLLGFDESTEEWIEYANEDQD</sequence>
<feature type="compositionally biased region" description="Polar residues" evidence="1">
    <location>
        <begin position="266"/>
        <end position="283"/>
    </location>
</feature>
<feature type="compositionally biased region" description="Basic residues" evidence="1">
    <location>
        <begin position="31"/>
        <end position="44"/>
    </location>
</feature>
<feature type="compositionally biased region" description="Low complexity" evidence="1">
    <location>
        <begin position="193"/>
        <end position="215"/>
    </location>
</feature>
<dbReference type="EMBL" id="KI669498">
    <property type="protein sequence ID" value="OCF35560.1"/>
    <property type="molecule type" value="Genomic_DNA"/>
</dbReference>
<feature type="region of interest" description="Disordered" evidence="1">
    <location>
        <begin position="158"/>
        <end position="283"/>
    </location>
</feature>
<evidence type="ECO:0000313" key="3">
    <source>
        <dbReference type="Proteomes" id="UP000092666"/>
    </source>
</evidence>
<organism evidence="2 3">
    <name type="scientific">Kwoniella heveanensis BCC8398</name>
    <dbReference type="NCBI Taxonomy" id="1296120"/>
    <lineage>
        <taxon>Eukaryota</taxon>
        <taxon>Fungi</taxon>
        <taxon>Dikarya</taxon>
        <taxon>Basidiomycota</taxon>
        <taxon>Agaricomycotina</taxon>
        <taxon>Tremellomycetes</taxon>
        <taxon>Tremellales</taxon>
        <taxon>Cryptococcaceae</taxon>
        <taxon>Kwoniella</taxon>
    </lineage>
</organism>
<reference evidence="3" key="2">
    <citation type="submission" date="2013-12" db="EMBL/GenBank/DDBJ databases">
        <title>Evolution of pathogenesis and genome organization in the Tremellales.</title>
        <authorList>
            <person name="Cuomo C."/>
            <person name="Litvintseva A."/>
            <person name="Heitman J."/>
            <person name="Chen Y."/>
            <person name="Sun S."/>
            <person name="Springer D."/>
            <person name="Dromer F."/>
            <person name="Young S."/>
            <person name="Zeng Q."/>
            <person name="Chapman S."/>
            <person name="Gujja S."/>
            <person name="Saif S."/>
            <person name="Birren B."/>
        </authorList>
    </citation>
    <scope>NUCLEOTIDE SEQUENCE [LARGE SCALE GENOMIC DNA]</scope>
    <source>
        <strain evidence="3">BCC8398</strain>
    </source>
</reference>
<evidence type="ECO:0000313" key="2">
    <source>
        <dbReference type="EMBL" id="OCF35560.1"/>
    </source>
</evidence>
<evidence type="ECO:0008006" key="4">
    <source>
        <dbReference type="Google" id="ProtNLM"/>
    </source>
</evidence>
<name>A0A1B9GX11_9TREE</name>
<dbReference type="Gene3D" id="6.10.140.1020">
    <property type="match status" value="1"/>
</dbReference>
<proteinExistence type="predicted"/>
<dbReference type="AlphaFoldDB" id="A0A1B9GX11"/>
<feature type="region of interest" description="Disordered" evidence="1">
    <location>
        <begin position="1"/>
        <end position="133"/>
    </location>
</feature>
<gene>
    <name evidence="2" type="ORF">I316_02613</name>
</gene>
<protein>
    <recommendedName>
        <fullName evidence="4">Swi5-dependent recombination DNA repair protein 1</fullName>
    </recommendedName>
</protein>
<dbReference type="Proteomes" id="UP000092666">
    <property type="component" value="Unassembled WGS sequence"/>
</dbReference>
<dbReference type="STRING" id="1296120.A0A1B9GX11"/>
<feature type="region of interest" description="Disordered" evidence="1">
    <location>
        <begin position="387"/>
        <end position="407"/>
    </location>
</feature>